<dbReference type="InterPro" id="IPR050266">
    <property type="entry name" value="AB_hydrolase_sf"/>
</dbReference>
<protein>
    <submittedName>
        <fullName evidence="2">Haloalkane dehalogenase</fullName>
    </submittedName>
</protein>
<dbReference type="PANTHER" id="PTHR43798">
    <property type="entry name" value="MONOACYLGLYCEROL LIPASE"/>
    <property type="match status" value="1"/>
</dbReference>
<dbReference type="PANTHER" id="PTHR43798:SF24">
    <property type="entry name" value="CIS-3-ALKYL-4-ALKYLOXETAN-2-ONE DECARBOXYLASE"/>
    <property type="match status" value="1"/>
</dbReference>
<dbReference type="PRINTS" id="PR00111">
    <property type="entry name" value="ABHYDROLASE"/>
</dbReference>
<dbReference type="PRINTS" id="PR00412">
    <property type="entry name" value="EPOXHYDRLASE"/>
</dbReference>
<feature type="domain" description="AB hydrolase-1" evidence="1">
    <location>
        <begin position="27"/>
        <end position="139"/>
    </location>
</feature>
<reference evidence="2 3" key="1">
    <citation type="submission" date="2021-01" db="EMBL/GenBank/DDBJ databases">
        <title>Whole genome shotgun sequence of Planobispora longispora NBRC 13918.</title>
        <authorList>
            <person name="Komaki H."/>
            <person name="Tamura T."/>
        </authorList>
    </citation>
    <scope>NUCLEOTIDE SEQUENCE [LARGE SCALE GENOMIC DNA]</scope>
    <source>
        <strain evidence="2 3">NBRC 13918</strain>
    </source>
</reference>
<dbReference type="InterPro" id="IPR000073">
    <property type="entry name" value="AB_hydrolase_1"/>
</dbReference>
<evidence type="ECO:0000259" key="1">
    <source>
        <dbReference type="Pfam" id="PF00561"/>
    </source>
</evidence>
<dbReference type="NCBIfam" id="NF002938">
    <property type="entry name" value="PRK03592.1"/>
    <property type="match status" value="1"/>
</dbReference>
<dbReference type="InterPro" id="IPR000639">
    <property type="entry name" value="Epox_hydrolase-like"/>
</dbReference>
<comment type="caution">
    <text evidence="2">The sequence shown here is derived from an EMBL/GenBank/DDBJ whole genome shotgun (WGS) entry which is preliminary data.</text>
</comment>
<dbReference type="RefSeq" id="WP_203892682.1">
    <property type="nucleotide sequence ID" value="NZ_BOOH01000037.1"/>
</dbReference>
<evidence type="ECO:0000313" key="2">
    <source>
        <dbReference type="EMBL" id="GIH78149.1"/>
    </source>
</evidence>
<sequence>MPSIDVLDSAMYYEETGDPEGTGSGLPFVFLHGNPASSRLWRKVLPGIGGPARLLAPDLIGMGRSGKPAVPYRFADHARYLDAWFDRLGLEEAVLVGHDWGGALAFDWAARHPGRVRGVAFLETFVRPMSWDDLGEAPRARAEAIRGPQGESLVLDQDFLVRTAFTGGVLTPLSAEEMEPYLAPYPTRESRRPLLEWARSLPLDGEPADVTGRVERYGAWLAGSAGVPKLLLTFDSSPTLLIGQETADWCAANIAALEIEHCGPAGHHAPEDRPEAIAAAITAWGRRHGLGSGRPASPAAV</sequence>
<dbReference type="InterPro" id="IPR029058">
    <property type="entry name" value="AB_hydrolase_fold"/>
</dbReference>
<dbReference type="Proteomes" id="UP000616724">
    <property type="component" value="Unassembled WGS sequence"/>
</dbReference>
<dbReference type="SUPFAM" id="SSF53474">
    <property type="entry name" value="alpha/beta-Hydrolases"/>
    <property type="match status" value="1"/>
</dbReference>
<proteinExistence type="predicted"/>
<gene>
    <name evidence="2" type="primary">dhaA</name>
    <name evidence="2" type="ORF">Plo01_45780</name>
</gene>
<dbReference type="EMBL" id="BOOH01000037">
    <property type="protein sequence ID" value="GIH78149.1"/>
    <property type="molecule type" value="Genomic_DNA"/>
</dbReference>
<dbReference type="GO" id="GO:0003824">
    <property type="term" value="F:catalytic activity"/>
    <property type="evidence" value="ECO:0007669"/>
    <property type="project" value="InterPro"/>
</dbReference>
<organism evidence="2 3">
    <name type="scientific">Planobispora longispora</name>
    <dbReference type="NCBI Taxonomy" id="28887"/>
    <lineage>
        <taxon>Bacteria</taxon>
        <taxon>Bacillati</taxon>
        <taxon>Actinomycetota</taxon>
        <taxon>Actinomycetes</taxon>
        <taxon>Streptosporangiales</taxon>
        <taxon>Streptosporangiaceae</taxon>
        <taxon>Planobispora</taxon>
    </lineage>
</organism>
<keyword evidence="3" id="KW-1185">Reference proteome</keyword>
<dbReference type="Gene3D" id="3.40.50.1820">
    <property type="entry name" value="alpha/beta hydrolase"/>
    <property type="match status" value="1"/>
</dbReference>
<name>A0A8J3RNE2_9ACTN</name>
<dbReference type="Pfam" id="PF00561">
    <property type="entry name" value="Abhydrolase_1"/>
    <property type="match status" value="1"/>
</dbReference>
<accession>A0A8J3RNE2</accession>
<dbReference type="AlphaFoldDB" id="A0A8J3RNE2"/>
<evidence type="ECO:0000313" key="3">
    <source>
        <dbReference type="Proteomes" id="UP000616724"/>
    </source>
</evidence>
<dbReference type="GO" id="GO:0016020">
    <property type="term" value="C:membrane"/>
    <property type="evidence" value="ECO:0007669"/>
    <property type="project" value="TreeGrafter"/>
</dbReference>